<evidence type="ECO:0000313" key="2">
    <source>
        <dbReference type="Proteomes" id="UP000735302"/>
    </source>
</evidence>
<name>A0AAV4BW42_9GAST</name>
<proteinExistence type="predicted"/>
<dbReference type="EMBL" id="BLXT01005511">
    <property type="protein sequence ID" value="GFO23562.1"/>
    <property type="molecule type" value="Genomic_DNA"/>
</dbReference>
<comment type="caution">
    <text evidence="1">The sequence shown here is derived from an EMBL/GenBank/DDBJ whole genome shotgun (WGS) entry which is preliminary data.</text>
</comment>
<evidence type="ECO:0008006" key="3">
    <source>
        <dbReference type="Google" id="ProtNLM"/>
    </source>
</evidence>
<organism evidence="1 2">
    <name type="scientific">Plakobranchus ocellatus</name>
    <dbReference type="NCBI Taxonomy" id="259542"/>
    <lineage>
        <taxon>Eukaryota</taxon>
        <taxon>Metazoa</taxon>
        <taxon>Spiralia</taxon>
        <taxon>Lophotrochozoa</taxon>
        <taxon>Mollusca</taxon>
        <taxon>Gastropoda</taxon>
        <taxon>Heterobranchia</taxon>
        <taxon>Euthyneura</taxon>
        <taxon>Panpulmonata</taxon>
        <taxon>Sacoglossa</taxon>
        <taxon>Placobranchoidea</taxon>
        <taxon>Plakobranchidae</taxon>
        <taxon>Plakobranchus</taxon>
    </lineage>
</organism>
<keyword evidence="2" id="KW-1185">Reference proteome</keyword>
<gene>
    <name evidence="1" type="ORF">PoB_005006700</name>
</gene>
<reference evidence="1 2" key="1">
    <citation type="journal article" date="2021" name="Elife">
        <title>Chloroplast acquisition without the gene transfer in kleptoplastic sea slugs, Plakobranchus ocellatus.</title>
        <authorList>
            <person name="Maeda T."/>
            <person name="Takahashi S."/>
            <person name="Yoshida T."/>
            <person name="Shimamura S."/>
            <person name="Takaki Y."/>
            <person name="Nagai Y."/>
            <person name="Toyoda A."/>
            <person name="Suzuki Y."/>
            <person name="Arimoto A."/>
            <person name="Ishii H."/>
            <person name="Satoh N."/>
            <person name="Nishiyama T."/>
            <person name="Hasebe M."/>
            <person name="Maruyama T."/>
            <person name="Minagawa J."/>
            <person name="Obokata J."/>
            <person name="Shigenobu S."/>
        </authorList>
    </citation>
    <scope>NUCLEOTIDE SEQUENCE [LARGE SCALE GENOMIC DNA]</scope>
</reference>
<dbReference type="AlphaFoldDB" id="A0AAV4BW42"/>
<accession>A0AAV4BW42</accession>
<sequence>MPSFQRHRGLSATRDVRSQVARCRAEDHFVGGSNPSYADIVTLGQTLYVNLLCTTIFKGNFGACGRSPGLDAGVSGLIPRILSAPSRSRNVTIRLLSIILLLRVSQK</sequence>
<protein>
    <recommendedName>
        <fullName evidence="3">GST C-terminal domain-containing protein</fullName>
    </recommendedName>
</protein>
<evidence type="ECO:0000313" key="1">
    <source>
        <dbReference type="EMBL" id="GFO23562.1"/>
    </source>
</evidence>
<dbReference type="Proteomes" id="UP000735302">
    <property type="component" value="Unassembled WGS sequence"/>
</dbReference>